<accession>A0ABX1NVZ4</accession>
<dbReference type="SUPFAM" id="SSF54523">
    <property type="entry name" value="Pili subunits"/>
    <property type="match status" value="1"/>
</dbReference>
<protein>
    <recommendedName>
        <fullName evidence="2">Type II secretion system protein H</fullName>
    </recommendedName>
    <alternativeName>
        <fullName evidence="10">General secretion pathway protein H</fullName>
    </alternativeName>
</protein>
<reference evidence="13 14" key="1">
    <citation type="submission" date="2019-12" db="EMBL/GenBank/DDBJ databases">
        <title>Comparative genomics gives insights into the taxonomy of the Azoarcus-Aromatoleum group and reveals separate origins of nif in the plant-associated Azoarcus and non-plant-associated Aromatoleum sub-groups.</title>
        <authorList>
            <person name="Lafos M."/>
            <person name="Maluk M."/>
            <person name="Batista M."/>
            <person name="Junghare M."/>
            <person name="Carmona M."/>
            <person name="Faoro H."/>
            <person name="Cruz L.M."/>
            <person name="Battistoni F."/>
            <person name="De Souza E."/>
            <person name="Pedrosa F."/>
            <person name="Chen W.-M."/>
            <person name="Poole P.S."/>
            <person name="Dixon R.A."/>
            <person name="James E.K."/>
        </authorList>
    </citation>
    <scope>NUCLEOTIDE SEQUENCE [LARGE SCALE GENOMIC DNA]</scope>
    <source>
        <strain evidence="13 14">PbN1</strain>
    </source>
</reference>
<feature type="domain" description="General secretion pathway GspH" evidence="12">
    <location>
        <begin position="50"/>
        <end position="144"/>
    </location>
</feature>
<dbReference type="NCBIfam" id="TIGR02532">
    <property type="entry name" value="IV_pilin_GFxxxE"/>
    <property type="match status" value="1"/>
</dbReference>
<dbReference type="Proteomes" id="UP000633943">
    <property type="component" value="Unassembled WGS sequence"/>
</dbReference>
<name>A0ABX1NVZ4_9RHOO</name>
<sequence>MTPPGGPGGGGAGFTLVELVVALAVAAVMLGVLPAALGRMYDAMEYRSTVRNMLADLKAARLEAVRSGQAAVFTVDLEGHRFGVGAEPAEKIPEKLKVRAIVADTEIAAGERAGIRFYPDGSATGGSIELERPSGDGLRLRVDWLLGRVSQEPLGG</sequence>
<keyword evidence="3" id="KW-1003">Cell membrane</keyword>
<keyword evidence="6 11" id="KW-0812">Transmembrane</keyword>
<keyword evidence="5" id="KW-0997">Cell inner membrane</keyword>
<evidence type="ECO:0000256" key="7">
    <source>
        <dbReference type="ARBA" id="ARBA00022989"/>
    </source>
</evidence>
<feature type="transmembrane region" description="Helical" evidence="11">
    <location>
        <begin position="12"/>
        <end position="37"/>
    </location>
</feature>
<evidence type="ECO:0000259" key="12">
    <source>
        <dbReference type="Pfam" id="PF12019"/>
    </source>
</evidence>
<keyword evidence="8 11" id="KW-0472">Membrane</keyword>
<dbReference type="InterPro" id="IPR022346">
    <property type="entry name" value="T2SS_GspH"/>
</dbReference>
<keyword evidence="14" id="KW-1185">Reference proteome</keyword>
<dbReference type="EMBL" id="WTVP01000029">
    <property type="protein sequence ID" value="NMG16179.1"/>
    <property type="molecule type" value="Genomic_DNA"/>
</dbReference>
<dbReference type="InterPro" id="IPR012902">
    <property type="entry name" value="N_methyl_site"/>
</dbReference>
<evidence type="ECO:0000256" key="4">
    <source>
        <dbReference type="ARBA" id="ARBA00022481"/>
    </source>
</evidence>
<evidence type="ECO:0000256" key="9">
    <source>
        <dbReference type="ARBA" id="ARBA00025772"/>
    </source>
</evidence>
<keyword evidence="7 11" id="KW-1133">Transmembrane helix</keyword>
<evidence type="ECO:0000256" key="8">
    <source>
        <dbReference type="ARBA" id="ARBA00023136"/>
    </source>
</evidence>
<keyword evidence="4" id="KW-0488">Methylation</keyword>
<comment type="similarity">
    <text evidence="9">Belongs to the GSP H family.</text>
</comment>
<evidence type="ECO:0000256" key="10">
    <source>
        <dbReference type="ARBA" id="ARBA00030775"/>
    </source>
</evidence>
<evidence type="ECO:0000313" key="13">
    <source>
        <dbReference type="EMBL" id="NMG16179.1"/>
    </source>
</evidence>
<evidence type="ECO:0000313" key="14">
    <source>
        <dbReference type="Proteomes" id="UP000633943"/>
    </source>
</evidence>
<organism evidence="13 14">
    <name type="scientific">Aromatoleum bremense</name>
    <dbReference type="NCBI Taxonomy" id="76115"/>
    <lineage>
        <taxon>Bacteria</taxon>
        <taxon>Pseudomonadati</taxon>
        <taxon>Pseudomonadota</taxon>
        <taxon>Betaproteobacteria</taxon>
        <taxon>Rhodocyclales</taxon>
        <taxon>Rhodocyclaceae</taxon>
        <taxon>Aromatoleum</taxon>
    </lineage>
</organism>
<evidence type="ECO:0000256" key="1">
    <source>
        <dbReference type="ARBA" id="ARBA00004377"/>
    </source>
</evidence>
<dbReference type="Pfam" id="PF07963">
    <property type="entry name" value="N_methyl"/>
    <property type="match status" value="1"/>
</dbReference>
<proteinExistence type="inferred from homology"/>
<dbReference type="Pfam" id="PF12019">
    <property type="entry name" value="GspH"/>
    <property type="match status" value="1"/>
</dbReference>
<evidence type="ECO:0000256" key="5">
    <source>
        <dbReference type="ARBA" id="ARBA00022519"/>
    </source>
</evidence>
<comment type="subcellular location">
    <subcellularLocation>
        <location evidence="1">Cell inner membrane</location>
        <topology evidence="1">Single-pass membrane protein</topology>
    </subcellularLocation>
</comment>
<evidence type="ECO:0000256" key="6">
    <source>
        <dbReference type="ARBA" id="ARBA00022692"/>
    </source>
</evidence>
<dbReference type="InterPro" id="IPR045584">
    <property type="entry name" value="Pilin-like"/>
</dbReference>
<evidence type="ECO:0000256" key="2">
    <source>
        <dbReference type="ARBA" id="ARBA00021549"/>
    </source>
</evidence>
<gene>
    <name evidence="13" type="ORF">GPA24_11605</name>
</gene>
<comment type="caution">
    <text evidence="13">The sequence shown here is derived from an EMBL/GenBank/DDBJ whole genome shotgun (WGS) entry which is preliminary data.</text>
</comment>
<dbReference type="RefSeq" id="WP_169202774.1">
    <property type="nucleotide sequence ID" value="NZ_CP059467.1"/>
</dbReference>
<evidence type="ECO:0000256" key="3">
    <source>
        <dbReference type="ARBA" id="ARBA00022475"/>
    </source>
</evidence>
<evidence type="ECO:0000256" key="11">
    <source>
        <dbReference type="SAM" id="Phobius"/>
    </source>
</evidence>